<sequence>MHQVLQNRGGLKYPAKCVAVRFWTIHIFFKKLLPELRNYSKLVDDLGKYLTPKMSVCPEFKSSADGSENGVKKRNILLEQKPIVENKPEKRKVLRLQK</sequence>
<reference evidence="1 2" key="1">
    <citation type="journal article" date="2023" name="Nucleic Acids Res.">
        <title>The hologenome of Daphnia magna reveals possible DNA methylation and microbiome-mediated evolution of the host genome.</title>
        <authorList>
            <person name="Chaturvedi A."/>
            <person name="Li X."/>
            <person name="Dhandapani V."/>
            <person name="Marshall H."/>
            <person name="Kissane S."/>
            <person name="Cuenca-Cambronero M."/>
            <person name="Asole G."/>
            <person name="Calvet F."/>
            <person name="Ruiz-Romero M."/>
            <person name="Marangio P."/>
            <person name="Guigo R."/>
            <person name="Rago D."/>
            <person name="Mirbahai L."/>
            <person name="Eastwood N."/>
            <person name="Colbourne J.K."/>
            <person name="Zhou J."/>
            <person name="Mallon E."/>
            <person name="Orsini L."/>
        </authorList>
    </citation>
    <scope>NUCLEOTIDE SEQUENCE [LARGE SCALE GENOMIC DNA]</scope>
    <source>
        <strain evidence="1">LRV0_1</strain>
    </source>
</reference>
<organism evidence="1 2">
    <name type="scientific">Daphnia magna</name>
    <dbReference type="NCBI Taxonomy" id="35525"/>
    <lineage>
        <taxon>Eukaryota</taxon>
        <taxon>Metazoa</taxon>
        <taxon>Ecdysozoa</taxon>
        <taxon>Arthropoda</taxon>
        <taxon>Crustacea</taxon>
        <taxon>Branchiopoda</taxon>
        <taxon>Diplostraca</taxon>
        <taxon>Cladocera</taxon>
        <taxon>Anomopoda</taxon>
        <taxon>Daphniidae</taxon>
        <taxon>Daphnia</taxon>
    </lineage>
</organism>
<dbReference type="EMBL" id="JAOYFB010000037">
    <property type="protein sequence ID" value="KAK4024311.1"/>
    <property type="molecule type" value="Genomic_DNA"/>
</dbReference>
<keyword evidence="2" id="KW-1185">Reference proteome</keyword>
<protein>
    <submittedName>
        <fullName evidence="1">Uncharacterized protein</fullName>
    </submittedName>
</protein>
<evidence type="ECO:0000313" key="1">
    <source>
        <dbReference type="EMBL" id="KAK4024311.1"/>
    </source>
</evidence>
<name>A0ABR0AGT6_9CRUS</name>
<gene>
    <name evidence="1" type="ORF">OUZ56_009694</name>
</gene>
<dbReference type="Proteomes" id="UP001234178">
    <property type="component" value="Unassembled WGS sequence"/>
</dbReference>
<evidence type="ECO:0000313" key="2">
    <source>
        <dbReference type="Proteomes" id="UP001234178"/>
    </source>
</evidence>
<comment type="caution">
    <text evidence="1">The sequence shown here is derived from an EMBL/GenBank/DDBJ whole genome shotgun (WGS) entry which is preliminary data.</text>
</comment>
<accession>A0ABR0AGT6</accession>
<proteinExistence type="predicted"/>